<evidence type="ECO:0000313" key="5">
    <source>
        <dbReference type="Proteomes" id="UP001150217"/>
    </source>
</evidence>
<evidence type="ECO:0000256" key="1">
    <source>
        <dbReference type="ARBA" id="ARBA00038215"/>
    </source>
</evidence>
<dbReference type="InterPro" id="IPR012338">
    <property type="entry name" value="Beta-lactam/transpept-like"/>
</dbReference>
<accession>A0ABQ8V3W5</accession>
<evidence type="ECO:0000256" key="2">
    <source>
        <dbReference type="SAM" id="SignalP"/>
    </source>
</evidence>
<comment type="caution">
    <text evidence="4">The sequence shown here is derived from an EMBL/GenBank/DDBJ whole genome shotgun (WGS) entry which is preliminary data.</text>
</comment>
<name>A0ABQ8V3W5_9AGAR</name>
<feature type="signal peptide" evidence="2">
    <location>
        <begin position="1"/>
        <end position="26"/>
    </location>
</feature>
<dbReference type="Pfam" id="PF00144">
    <property type="entry name" value="Beta-lactamase"/>
    <property type="match status" value="1"/>
</dbReference>
<organism evidence="4 5">
    <name type="scientific">Lentinula lateritia</name>
    <dbReference type="NCBI Taxonomy" id="40482"/>
    <lineage>
        <taxon>Eukaryota</taxon>
        <taxon>Fungi</taxon>
        <taxon>Dikarya</taxon>
        <taxon>Basidiomycota</taxon>
        <taxon>Agaricomycotina</taxon>
        <taxon>Agaricomycetes</taxon>
        <taxon>Agaricomycetidae</taxon>
        <taxon>Agaricales</taxon>
        <taxon>Marasmiineae</taxon>
        <taxon>Omphalotaceae</taxon>
        <taxon>Lentinula</taxon>
    </lineage>
</organism>
<keyword evidence="2" id="KW-0732">Signal</keyword>
<dbReference type="InterPro" id="IPR050491">
    <property type="entry name" value="AmpC-like"/>
</dbReference>
<feature type="domain" description="Beta-lactamase-related" evidence="3">
    <location>
        <begin position="67"/>
        <end position="421"/>
    </location>
</feature>
<dbReference type="InterPro" id="IPR001466">
    <property type="entry name" value="Beta-lactam-related"/>
</dbReference>
<evidence type="ECO:0000313" key="4">
    <source>
        <dbReference type="EMBL" id="KAJ4470735.1"/>
    </source>
</evidence>
<dbReference type="Proteomes" id="UP001150217">
    <property type="component" value="Unassembled WGS sequence"/>
</dbReference>
<sequence>MRSTFPPAMHLLSLLITTLIVATALAEQEQQPLLALDRNTTTTTKDILTLQIDEFIEKTIADWNSAGGVGIAVVKKNEDGSWNVETKGYGIAKVDGSKVTEDTLFSIGSNSKLFDVTATGLLVSNESLSPRISWNTKIASIIPEWELSDPVASTESTIIDLMSHRTGLPRHDIAYHETQSAQSLISKLKYLRPSAEFRYVWQYNNIMYTVLSHIPDVLLHVPFTQYVRKHIFTPLGLNATTYSGSIAEETGNLANGFGRDGVNKSEDVLGAGTPRAMPFWNYYGGDDGNIISGAGGVISSAKDVATWLQVLLRQGKNPVTNEQVIPSSVIEKVATGVTLMTSTPPFPEYAPVVYGGGQMRSSYRGHNFIEHGGATPGQVSLPPPLCLYIVADIRIHPGFHTQITRFPFSNIGVAVMTNDDAYGAVFMEIIKWRRLELQQVVADAYAERIQKLRPRPRNPTMPFVPFASLAGTYVHPAYGTLELCAVPSLNLPISQSTPNCKTLINELSLKLPGTLNTSESVPTFFASMDSAWLSHVRLQHFDGNLFNVSGSQSLPIISSDSARMGESQEQRYWAYDATDNAPITIEFAPNSDVVSSDGVSGFGVTGGFWGAREGVEGPVGENAQERAEVWFDRV</sequence>
<proteinExistence type="inferred from homology"/>
<protein>
    <submittedName>
        <fullName evidence="4">Beta-lactamase/transpeptidase-like protein</fullName>
    </submittedName>
</protein>
<reference evidence="4" key="1">
    <citation type="submission" date="2022-08" db="EMBL/GenBank/DDBJ databases">
        <title>A Global Phylogenomic Analysis of the Shiitake Genus Lentinula.</title>
        <authorList>
            <consortium name="DOE Joint Genome Institute"/>
            <person name="Sierra-Patev S."/>
            <person name="Min B."/>
            <person name="Naranjo-Ortiz M."/>
            <person name="Looney B."/>
            <person name="Konkel Z."/>
            <person name="Slot J.C."/>
            <person name="Sakamoto Y."/>
            <person name="Steenwyk J.L."/>
            <person name="Rokas A."/>
            <person name="Carro J."/>
            <person name="Camarero S."/>
            <person name="Ferreira P."/>
            <person name="Molpeceres G."/>
            <person name="Ruiz-Duenas F.J."/>
            <person name="Serrano A."/>
            <person name="Henrissat B."/>
            <person name="Drula E."/>
            <person name="Hughes K.W."/>
            <person name="Mata J.L."/>
            <person name="Ishikawa N.K."/>
            <person name="Vargas-Isla R."/>
            <person name="Ushijima S."/>
            <person name="Smith C.A."/>
            <person name="Ahrendt S."/>
            <person name="Andreopoulos W."/>
            <person name="He G."/>
            <person name="Labutti K."/>
            <person name="Lipzen A."/>
            <person name="Ng V."/>
            <person name="Riley R."/>
            <person name="Sandor L."/>
            <person name="Barry K."/>
            <person name="Martinez A.T."/>
            <person name="Xiao Y."/>
            <person name="Gibbons J.G."/>
            <person name="Terashima K."/>
            <person name="Grigoriev I.V."/>
            <person name="Hibbett D.S."/>
        </authorList>
    </citation>
    <scope>NUCLEOTIDE SEQUENCE</scope>
    <source>
        <strain evidence="4">RHP3577 ss4</strain>
    </source>
</reference>
<dbReference type="SUPFAM" id="SSF56601">
    <property type="entry name" value="beta-lactamase/transpeptidase-like"/>
    <property type="match status" value="1"/>
</dbReference>
<gene>
    <name evidence="4" type="ORF">C8R41DRAFT_924769</name>
</gene>
<comment type="similarity">
    <text evidence="1">Belongs to the peptidase S12 family.</text>
</comment>
<dbReference type="EMBL" id="JANVFT010000090">
    <property type="protein sequence ID" value="KAJ4470735.1"/>
    <property type="molecule type" value="Genomic_DNA"/>
</dbReference>
<evidence type="ECO:0000259" key="3">
    <source>
        <dbReference type="Pfam" id="PF00144"/>
    </source>
</evidence>
<dbReference type="PANTHER" id="PTHR46825:SF15">
    <property type="entry name" value="BETA-LACTAMASE-RELATED DOMAIN-CONTAINING PROTEIN"/>
    <property type="match status" value="1"/>
</dbReference>
<dbReference type="PANTHER" id="PTHR46825">
    <property type="entry name" value="D-ALANYL-D-ALANINE-CARBOXYPEPTIDASE/ENDOPEPTIDASE AMPH"/>
    <property type="match status" value="1"/>
</dbReference>
<feature type="chain" id="PRO_5046344345" evidence="2">
    <location>
        <begin position="27"/>
        <end position="634"/>
    </location>
</feature>
<keyword evidence="5" id="KW-1185">Reference proteome</keyword>
<dbReference type="Gene3D" id="3.40.710.10">
    <property type="entry name" value="DD-peptidase/beta-lactamase superfamily"/>
    <property type="match status" value="1"/>
</dbReference>